<dbReference type="PANTHER" id="PTHR33121">
    <property type="entry name" value="CYCLIC DI-GMP PHOSPHODIESTERASE PDEF"/>
    <property type="match status" value="1"/>
</dbReference>
<dbReference type="CDD" id="cd01948">
    <property type="entry name" value="EAL"/>
    <property type="match status" value="1"/>
</dbReference>
<keyword evidence="3" id="KW-1185">Reference proteome</keyword>
<dbReference type="Gene3D" id="3.20.20.450">
    <property type="entry name" value="EAL domain"/>
    <property type="match status" value="1"/>
</dbReference>
<dbReference type="Proteomes" id="UP001198151">
    <property type="component" value="Unassembled WGS sequence"/>
</dbReference>
<comment type="caution">
    <text evidence="2">The sequence shown here is derived from an EMBL/GenBank/DDBJ whole genome shotgun (WGS) entry which is preliminary data.</text>
</comment>
<dbReference type="InterPro" id="IPR050706">
    <property type="entry name" value="Cyclic-di-GMP_PDE-like"/>
</dbReference>
<name>A0ABS8FWH7_9FIRM</name>
<evidence type="ECO:0000313" key="2">
    <source>
        <dbReference type="EMBL" id="MCC2254333.1"/>
    </source>
</evidence>
<dbReference type="SMART" id="SM00052">
    <property type="entry name" value="EAL"/>
    <property type="match status" value="1"/>
</dbReference>
<proteinExistence type="predicted"/>
<dbReference type="InterPro" id="IPR001633">
    <property type="entry name" value="EAL_dom"/>
</dbReference>
<feature type="domain" description="EAL" evidence="1">
    <location>
        <begin position="1"/>
        <end position="161"/>
    </location>
</feature>
<dbReference type="Pfam" id="PF00563">
    <property type="entry name" value="EAL"/>
    <property type="match status" value="1"/>
</dbReference>
<accession>A0ABS8FWH7</accession>
<dbReference type="EMBL" id="JAJEQX010000011">
    <property type="protein sequence ID" value="MCC2254333.1"/>
    <property type="molecule type" value="Genomic_DNA"/>
</dbReference>
<gene>
    <name evidence="2" type="ORF">LKD70_07830</name>
</gene>
<evidence type="ECO:0000259" key="1">
    <source>
        <dbReference type="PROSITE" id="PS50883"/>
    </source>
</evidence>
<reference evidence="2 3" key="1">
    <citation type="submission" date="2021-10" db="EMBL/GenBank/DDBJ databases">
        <title>Anaerobic single-cell dispensing facilitates the cultivation of human gut bacteria.</title>
        <authorList>
            <person name="Afrizal A."/>
        </authorList>
    </citation>
    <scope>NUCLEOTIDE SEQUENCE [LARGE SCALE GENOMIC DNA]</scope>
    <source>
        <strain evidence="2 3">CLA-AA-H200</strain>
    </source>
</reference>
<protein>
    <submittedName>
        <fullName evidence="2">EAL domain-containing protein</fullName>
    </submittedName>
</protein>
<evidence type="ECO:0000313" key="3">
    <source>
        <dbReference type="Proteomes" id="UP001198151"/>
    </source>
</evidence>
<dbReference type="InterPro" id="IPR035919">
    <property type="entry name" value="EAL_sf"/>
</dbReference>
<dbReference type="SUPFAM" id="SSF141868">
    <property type="entry name" value="EAL domain-like"/>
    <property type="match status" value="1"/>
</dbReference>
<dbReference type="PROSITE" id="PS50883">
    <property type="entry name" value="EAL"/>
    <property type="match status" value="1"/>
</dbReference>
<organism evidence="2 3">
    <name type="scientific">Ruminococcus turbiniformis</name>
    <dbReference type="NCBI Taxonomy" id="2881258"/>
    <lineage>
        <taxon>Bacteria</taxon>
        <taxon>Bacillati</taxon>
        <taxon>Bacillota</taxon>
        <taxon>Clostridia</taxon>
        <taxon>Eubacteriales</taxon>
        <taxon>Oscillospiraceae</taxon>
        <taxon>Ruminococcus</taxon>
    </lineage>
</organism>
<sequence length="161" mass="18189">MSRITLFNPTTLASVLAIQSHYPSIPADQIELEITETAGDMEKATLASIVDDFMECGIRFELDDFGSGYANISVFSNIRFHTIKLDRTLVNDLPGNEISRMLVENITKICRNFDMQCIAEGVETVRQEEALLKAGCVLGQGYYYSRPLPAEEFEKRYLKHI</sequence>
<dbReference type="PANTHER" id="PTHR33121:SF70">
    <property type="entry name" value="SIGNALING PROTEIN YKOW"/>
    <property type="match status" value="1"/>
</dbReference>